<evidence type="ECO:0008006" key="11">
    <source>
        <dbReference type="Google" id="ProtNLM"/>
    </source>
</evidence>
<dbReference type="PROSITE" id="PS50009">
    <property type="entry name" value="RASGEF_CAT"/>
    <property type="match status" value="1"/>
</dbReference>
<dbReference type="SMART" id="SM00147">
    <property type="entry name" value="RasGEF"/>
    <property type="match status" value="1"/>
</dbReference>
<dbReference type="InterPro" id="IPR036964">
    <property type="entry name" value="RASGEF_cat_dom_sf"/>
</dbReference>
<dbReference type="Proteomes" id="UP000541558">
    <property type="component" value="Unassembled WGS sequence"/>
</dbReference>
<name>A0A8H5BI36_9AGAR</name>
<dbReference type="PANTHER" id="PTHR23113:SF368">
    <property type="entry name" value="CELL DIVISION CONTROL PROTEIN 25"/>
    <property type="match status" value="1"/>
</dbReference>
<keyword evidence="10" id="KW-1185">Reference proteome</keyword>
<evidence type="ECO:0000259" key="6">
    <source>
        <dbReference type="PROSITE" id="PS50002"/>
    </source>
</evidence>
<keyword evidence="2 3" id="KW-0344">Guanine-nucleotide releasing factor</keyword>
<dbReference type="OrthoDB" id="10255964at2759"/>
<evidence type="ECO:0000259" key="8">
    <source>
        <dbReference type="PROSITE" id="PS50212"/>
    </source>
</evidence>
<dbReference type="CDD" id="cd06224">
    <property type="entry name" value="REM"/>
    <property type="match status" value="1"/>
</dbReference>
<proteinExistence type="predicted"/>
<dbReference type="PANTHER" id="PTHR23113">
    <property type="entry name" value="GUANINE NUCLEOTIDE EXCHANGE FACTOR"/>
    <property type="match status" value="1"/>
</dbReference>
<feature type="compositionally biased region" description="Polar residues" evidence="5">
    <location>
        <begin position="171"/>
        <end position="183"/>
    </location>
</feature>
<evidence type="ECO:0000259" key="7">
    <source>
        <dbReference type="PROSITE" id="PS50009"/>
    </source>
</evidence>
<dbReference type="SUPFAM" id="SSF48366">
    <property type="entry name" value="Ras GEF"/>
    <property type="match status" value="1"/>
</dbReference>
<dbReference type="GO" id="GO:0005886">
    <property type="term" value="C:plasma membrane"/>
    <property type="evidence" value="ECO:0007669"/>
    <property type="project" value="TreeGrafter"/>
</dbReference>
<organism evidence="9 10">
    <name type="scientific">Ephemerocybe angulata</name>
    <dbReference type="NCBI Taxonomy" id="980116"/>
    <lineage>
        <taxon>Eukaryota</taxon>
        <taxon>Fungi</taxon>
        <taxon>Dikarya</taxon>
        <taxon>Basidiomycota</taxon>
        <taxon>Agaricomycotina</taxon>
        <taxon>Agaricomycetes</taxon>
        <taxon>Agaricomycetidae</taxon>
        <taxon>Agaricales</taxon>
        <taxon>Agaricineae</taxon>
        <taxon>Psathyrellaceae</taxon>
        <taxon>Ephemerocybe</taxon>
    </lineage>
</organism>
<dbReference type="Pfam" id="PF00617">
    <property type="entry name" value="RasGEF"/>
    <property type="match status" value="1"/>
</dbReference>
<keyword evidence="1 4" id="KW-0728">SH3 domain</keyword>
<dbReference type="EMBL" id="JAACJK010000166">
    <property type="protein sequence ID" value="KAF5323463.1"/>
    <property type="molecule type" value="Genomic_DNA"/>
</dbReference>
<dbReference type="Pfam" id="PF00018">
    <property type="entry name" value="SH3_1"/>
    <property type="match status" value="1"/>
</dbReference>
<dbReference type="GO" id="GO:0005085">
    <property type="term" value="F:guanyl-nucleotide exchange factor activity"/>
    <property type="evidence" value="ECO:0007669"/>
    <property type="project" value="UniProtKB-KW"/>
</dbReference>
<feature type="region of interest" description="Disordered" evidence="5">
    <location>
        <begin position="149"/>
        <end position="244"/>
    </location>
</feature>
<sequence>MTISKSISVRQTLNLQIQPSAFNDSAISLISLDSSPSNSSASHSGGQSSTESPSVSASPVTVICSVLCLHDFTSDEEHGLSFRRNEILEVVQKEDTGWWAAMRRKGTIVGWIPEAFVTPLTPAMAEHLREIREELRVYEYQAEQLYNAVPPSKPSLQDPDLHRSLPPSYKLTRTSESSGQRPSSPKHLSRTRSRDALSGRSQGEVDRLLLKAPPRAYSRSKKLPPPPPSPTTPMPHPPAQSAPLYYNKPVPPLPQELFEIRTRSASLSSRSLRRRPLMVDDNTALSRLSTLIETKNTREIDMLANPDVTGSFQALAKRSQAARQRRQNEGRQRLLASFQISEKAWYILPAHADELELDALGKVQSGSLLGLVERLTSDIVFAGPDQLDPFAHIFLMTFRTFTTSEELFDLLLDRFSMTRPDNLNEIEVADWKRRSLVPTQRHVLDVFTLWLENHRLLEDDPHIAQRLPDFIRHVATPRLPTEGQTLLQNIERLTFADPIRPSMGIMPKKPLKTKDHKNDILRIEPSVLADQLTLYEYHLYDKITPRECLAYIRKQSGPDVENLAAFCSTYDKLGTWVKSSILNTQTLTKRAQVIDYWIKVAERCCANSNYASMSSIISAVSSVVITRLTFTWTHTGRKAQLDALLKHNEPSGGFAGYRSLLRHVEDVTTCVPFITMYLSDLIRIREQYRDEEKTISFIQRQRWHDTINSILKFQHRPPQHIYDEYINTFIRDRLQEAVLSPDDTWFWDRSQEIVRVEYANADVRKGLEQVGF</sequence>
<evidence type="ECO:0000256" key="5">
    <source>
        <dbReference type="SAM" id="MobiDB-lite"/>
    </source>
</evidence>
<accession>A0A8H5BI36</accession>
<dbReference type="InterPro" id="IPR036028">
    <property type="entry name" value="SH3-like_dom_sf"/>
</dbReference>
<evidence type="ECO:0000313" key="10">
    <source>
        <dbReference type="Proteomes" id="UP000541558"/>
    </source>
</evidence>
<dbReference type="InterPro" id="IPR008937">
    <property type="entry name" value="Ras-like_GEF"/>
</dbReference>
<dbReference type="Gene3D" id="1.10.840.10">
    <property type="entry name" value="Ras guanine-nucleotide exchange factors catalytic domain"/>
    <property type="match status" value="1"/>
</dbReference>
<evidence type="ECO:0000256" key="1">
    <source>
        <dbReference type="ARBA" id="ARBA00022443"/>
    </source>
</evidence>
<dbReference type="SMART" id="SM00326">
    <property type="entry name" value="SH3"/>
    <property type="match status" value="1"/>
</dbReference>
<dbReference type="InterPro" id="IPR023578">
    <property type="entry name" value="Ras_GEF_dom_sf"/>
</dbReference>
<dbReference type="InterPro" id="IPR001452">
    <property type="entry name" value="SH3_domain"/>
</dbReference>
<feature type="compositionally biased region" description="Pro residues" evidence="5">
    <location>
        <begin position="223"/>
        <end position="240"/>
    </location>
</feature>
<dbReference type="Gene3D" id="1.20.870.10">
    <property type="entry name" value="Son of sevenless (SoS) protein Chain: S domain 1"/>
    <property type="match status" value="1"/>
</dbReference>
<evidence type="ECO:0000256" key="2">
    <source>
        <dbReference type="ARBA" id="ARBA00022658"/>
    </source>
</evidence>
<evidence type="ECO:0000313" key="9">
    <source>
        <dbReference type="EMBL" id="KAF5323463.1"/>
    </source>
</evidence>
<dbReference type="PROSITE" id="PS50212">
    <property type="entry name" value="RASGEF_NTER"/>
    <property type="match status" value="1"/>
</dbReference>
<evidence type="ECO:0000256" key="3">
    <source>
        <dbReference type="PROSITE-ProRule" id="PRU00168"/>
    </source>
</evidence>
<feature type="domain" description="SH3" evidence="6">
    <location>
        <begin position="61"/>
        <end position="122"/>
    </location>
</feature>
<dbReference type="PROSITE" id="PS50002">
    <property type="entry name" value="SH3"/>
    <property type="match status" value="1"/>
</dbReference>
<gene>
    <name evidence="9" type="ORF">D9611_005506</name>
</gene>
<protein>
    <recommendedName>
        <fullName evidence="11">Ras GEF</fullName>
    </recommendedName>
</protein>
<dbReference type="Pfam" id="PF00618">
    <property type="entry name" value="RasGEF_N"/>
    <property type="match status" value="1"/>
</dbReference>
<dbReference type="Gene3D" id="2.30.30.40">
    <property type="entry name" value="SH3 Domains"/>
    <property type="match status" value="1"/>
</dbReference>
<feature type="compositionally biased region" description="Basic and acidic residues" evidence="5">
    <location>
        <begin position="192"/>
        <end position="209"/>
    </location>
</feature>
<dbReference type="InterPro" id="IPR001895">
    <property type="entry name" value="RASGEF_cat_dom"/>
</dbReference>
<dbReference type="SUPFAM" id="SSF50044">
    <property type="entry name" value="SH3-domain"/>
    <property type="match status" value="1"/>
</dbReference>
<dbReference type="SMART" id="SM00229">
    <property type="entry name" value="RasGEFN"/>
    <property type="match status" value="1"/>
</dbReference>
<comment type="caution">
    <text evidence="9">The sequence shown here is derived from an EMBL/GenBank/DDBJ whole genome shotgun (WGS) entry which is preliminary data.</text>
</comment>
<feature type="domain" description="Ras-GEF" evidence="7">
    <location>
        <begin position="524"/>
        <end position="756"/>
    </location>
</feature>
<dbReference type="AlphaFoldDB" id="A0A8H5BI36"/>
<dbReference type="GO" id="GO:0007265">
    <property type="term" value="P:Ras protein signal transduction"/>
    <property type="evidence" value="ECO:0007669"/>
    <property type="project" value="TreeGrafter"/>
</dbReference>
<evidence type="ECO:0000256" key="4">
    <source>
        <dbReference type="PROSITE-ProRule" id="PRU00192"/>
    </source>
</evidence>
<feature type="domain" description="N-terminal Ras-GEF" evidence="8">
    <location>
        <begin position="359"/>
        <end position="494"/>
    </location>
</feature>
<dbReference type="InterPro" id="IPR000651">
    <property type="entry name" value="Ras-like_Gua-exchang_fac_N"/>
</dbReference>
<reference evidence="9 10" key="1">
    <citation type="journal article" date="2020" name="ISME J.">
        <title>Uncovering the hidden diversity of litter-decomposition mechanisms in mushroom-forming fungi.</title>
        <authorList>
            <person name="Floudas D."/>
            <person name="Bentzer J."/>
            <person name="Ahren D."/>
            <person name="Johansson T."/>
            <person name="Persson P."/>
            <person name="Tunlid A."/>
        </authorList>
    </citation>
    <scope>NUCLEOTIDE SEQUENCE [LARGE SCALE GENOMIC DNA]</scope>
    <source>
        <strain evidence="9 10">CBS 175.51</strain>
    </source>
</reference>